<keyword evidence="2" id="KW-0121">Carboxypeptidase</keyword>
<dbReference type="OrthoDB" id="7956186at2"/>
<dbReference type="KEGG" id="dpd:Deipe_3964"/>
<name>L0A654_DEIPD</name>
<keyword evidence="2" id="KW-0645">Protease</keyword>
<dbReference type="GO" id="GO:0008270">
    <property type="term" value="F:zinc ion binding"/>
    <property type="evidence" value="ECO:0007669"/>
    <property type="project" value="InterPro"/>
</dbReference>
<dbReference type="GO" id="GO:0004181">
    <property type="term" value="F:metallocarboxypeptidase activity"/>
    <property type="evidence" value="ECO:0007669"/>
    <property type="project" value="InterPro"/>
</dbReference>
<dbReference type="InterPro" id="IPR000834">
    <property type="entry name" value="Peptidase_M14"/>
</dbReference>
<keyword evidence="2" id="KW-0614">Plasmid</keyword>
<gene>
    <name evidence="2" type="ordered locus">Deipe_3964</name>
</gene>
<organism evidence="2 3">
    <name type="scientific">Deinococcus peraridilitoris (strain DSM 19664 / LMG 22246 / CIP 109416 / KR-200)</name>
    <dbReference type="NCBI Taxonomy" id="937777"/>
    <lineage>
        <taxon>Bacteria</taxon>
        <taxon>Thermotogati</taxon>
        <taxon>Deinococcota</taxon>
        <taxon>Deinococci</taxon>
        <taxon>Deinococcales</taxon>
        <taxon>Deinococcaceae</taxon>
        <taxon>Deinococcus</taxon>
    </lineage>
</organism>
<dbReference type="Pfam" id="PF00246">
    <property type="entry name" value="Peptidase_M14"/>
    <property type="match status" value="1"/>
</dbReference>
<dbReference type="Proteomes" id="UP000010467">
    <property type="component" value="Plasmid pDEIPE01"/>
</dbReference>
<geneLocation type="plasmid" evidence="2 3">
    <name>pDEIPE01</name>
</geneLocation>
<dbReference type="Gene3D" id="3.40.630.10">
    <property type="entry name" value="Zn peptidases"/>
    <property type="match status" value="1"/>
</dbReference>
<keyword evidence="3" id="KW-1185">Reference proteome</keyword>
<evidence type="ECO:0000313" key="3">
    <source>
        <dbReference type="Proteomes" id="UP000010467"/>
    </source>
</evidence>
<sequence>MGIQPTDFNPEQLTLQGAQDELNAQSVRLPRHASRGVRTEWEQHFPWEGQRLLEQLQTLPTPDQPVRVLAYVSESPEIRSFLKAAITSTLQARGVPCSAQVRSAYKSAYFWVTEELRPIWRRAQADRLTLTYPQLSNESPGRFLQELYPLAAVLEREGLHGEYQPAHTPHRTYQAILWQGDREVWRGECFVPLQSRVSPDGRNVLGPTGWLSVQSGTRQLYDERIATDGELFWDWYCATVIPRVLQLSDERADGLVFQNLSVSAHLSEPDFPLEVLEERVSMTEALTEEVYFGTLDALKRHTQTPTAARTLTPGRIVPIVHNTPGQEGRVRVVLTEWSERPLEIQEPPRLDSSLLDEPLTLLDRPCPPTHIWATARQLANQHGLDWHIPAASVDGRPVPTVIRSGQVTPDGIIVTAGQHANETTGPVAALKFIAALAASEVNFAVLPLENPDGAHLHRTLIQLAPDHMHHAARYTSLGDDLEARVRQGQPRWEARARVWAQQEVHATLHLNLHGYPAHEWVRPYSGYAPHGFESWALPAGFLTIIWYWPGHQAQARALAEVIAGQLKEQPDIARHAERASHISSTHLLQPHYELIHGLPFILSEQPAALCPLTVITEAPDETIYGELFRMFVKAHLTVCQAALDYHTQP</sequence>
<dbReference type="HOGENOM" id="CLU_033780_0_0_0"/>
<dbReference type="RefSeq" id="WP_015231270.1">
    <property type="nucleotide sequence ID" value="NC_019789.1"/>
</dbReference>
<dbReference type="SUPFAM" id="SSF53187">
    <property type="entry name" value="Zn-dependent exopeptidases"/>
    <property type="match status" value="1"/>
</dbReference>
<keyword evidence="2" id="KW-0378">Hydrolase</keyword>
<dbReference type="EMBL" id="CP003383">
    <property type="protein sequence ID" value="AFZ69368.1"/>
    <property type="molecule type" value="Genomic_DNA"/>
</dbReference>
<dbReference type="GO" id="GO:0006508">
    <property type="term" value="P:proteolysis"/>
    <property type="evidence" value="ECO:0007669"/>
    <property type="project" value="InterPro"/>
</dbReference>
<proteinExistence type="predicted"/>
<evidence type="ECO:0000259" key="1">
    <source>
        <dbReference type="Pfam" id="PF00246"/>
    </source>
</evidence>
<reference evidence="3" key="1">
    <citation type="submission" date="2012-03" db="EMBL/GenBank/DDBJ databases">
        <title>Complete sequence of plasmid 1 of Deinococcus peraridilitoris DSM 19664.</title>
        <authorList>
            <person name="Lucas S."/>
            <person name="Copeland A."/>
            <person name="Lapidus A."/>
            <person name="Glavina del Rio T."/>
            <person name="Dalin E."/>
            <person name="Tice H."/>
            <person name="Bruce D."/>
            <person name="Goodwin L."/>
            <person name="Pitluck S."/>
            <person name="Peters L."/>
            <person name="Mikhailova N."/>
            <person name="Lu M."/>
            <person name="Kyrpides N."/>
            <person name="Mavromatis K."/>
            <person name="Ivanova N."/>
            <person name="Brettin T."/>
            <person name="Detter J.C."/>
            <person name="Han C."/>
            <person name="Larimer F."/>
            <person name="Land M."/>
            <person name="Hauser L."/>
            <person name="Markowitz V."/>
            <person name="Cheng J.-F."/>
            <person name="Hugenholtz P."/>
            <person name="Woyke T."/>
            <person name="Wu D."/>
            <person name="Pukall R."/>
            <person name="Steenblock K."/>
            <person name="Brambilla E."/>
            <person name="Klenk H.-P."/>
            <person name="Eisen J.A."/>
        </authorList>
    </citation>
    <scope>NUCLEOTIDE SEQUENCE [LARGE SCALE GENOMIC DNA]</scope>
    <source>
        <strain evidence="3">DSM 19664 / LMG 22246 / CIP 109416 / KR-200</strain>
        <plasmid evidence="3">Plasmid pDEIPE01</plasmid>
    </source>
</reference>
<dbReference type="PATRIC" id="fig|937777.3.peg.3980"/>
<dbReference type="AlphaFoldDB" id="L0A654"/>
<feature type="domain" description="Peptidase M14" evidence="1">
    <location>
        <begin position="391"/>
        <end position="475"/>
    </location>
</feature>
<protein>
    <submittedName>
        <fullName evidence="2">Zinc carboxypeptidase</fullName>
    </submittedName>
</protein>
<evidence type="ECO:0000313" key="2">
    <source>
        <dbReference type="EMBL" id="AFZ69368.1"/>
    </source>
</evidence>
<accession>L0A654</accession>